<dbReference type="FunFam" id="3.40.50.1360:FF:000003">
    <property type="entry name" value="Glucosamine-6-phosphate deaminase"/>
    <property type="match status" value="1"/>
</dbReference>
<dbReference type="Pfam" id="PF01182">
    <property type="entry name" value="Glucosamine_iso"/>
    <property type="match status" value="1"/>
</dbReference>
<dbReference type="PANTHER" id="PTHR11280:SF5">
    <property type="entry name" value="GLUCOSAMINE-6-PHOSPHATE ISOMERASE"/>
    <property type="match status" value="1"/>
</dbReference>
<keyword evidence="7" id="KW-1185">Reference proteome</keyword>
<proteinExistence type="inferred from homology"/>
<keyword evidence="2 4" id="KW-0378">Hydrolase</keyword>
<evidence type="ECO:0000256" key="1">
    <source>
        <dbReference type="ARBA" id="ARBA00000644"/>
    </source>
</evidence>
<comment type="caution">
    <text evidence="4">Lacks conserved residue(s) required for the propagation of feature annotation.</text>
</comment>
<reference evidence="6 7" key="1">
    <citation type="submission" date="2014-11" db="EMBL/GenBank/DDBJ databases">
        <authorList>
            <person name="Urmite Genomes Urmite Genomes"/>
        </authorList>
    </citation>
    <scope>NUCLEOTIDE SEQUENCE [LARGE SCALE GENOMIC DNA]</scope>
    <source>
        <strain evidence="6 7">Oc5</strain>
    </source>
</reference>
<protein>
    <recommendedName>
        <fullName evidence="4">Glucosamine-6-phosphate deaminase</fullName>
        <ecNumber evidence="4">3.5.99.6</ecNumber>
    </recommendedName>
    <alternativeName>
        <fullName evidence="4">GlcN6P deaminase</fullName>
        <shortName evidence="4">GNPDA</shortName>
    </alternativeName>
    <alternativeName>
        <fullName evidence="4">Glucosamine-6-phosphate isomerase</fullName>
    </alternativeName>
</protein>
<dbReference type="GO" id="GO:0042802">
    <property type="term" value="F:identical protein binding"/>
    <property type="evidence" value="ECO:0007669"/>
    <property type="project" value="TreeGrafter"/>
</dbReference>
<comment type="catalytic activity">
    <reaction evidence="1 4">
        <text>alpha-D-glucosamine 6-phosphate + H2O = beta-D-fructose 6-phosphate + NH4(+)</text>
        <dbReference type="Rhea" id="RHEA:12172"/>
        <dbReference type="ChEBI" id="CHEBI:15377"/>
        <dbReference type="ChEBI" id="CHEBI:28938"/>
        <dbReference type="ChEBI" id="CHEBI:57634"/>
        <dbReference type="ChEBI" id="CHEBI:75989"/>
        <dbReference type="EC" id="3.5.99.6"/>
    </reaction>
</comment>
<comment type="pathway">
    <text evidence="4">Amino-sugar metabolism; N-acetylneuraminate degradation; D-fructose 6-phosphate from N-acetylneuraminate: step 5/5.</text>
</comment>
<dbReference type="Gene3D" id="3.40.50.1360">
    <property type="match status" value="1"/>
</dbReference>
<keyword evidence="3 4" id="KW-0119">Carbohydrate metabolism</keyword>
<feature type="active site" description="Proton acceptor; for enolization step" evidence="4">
    <location>
        <position position="67"/>
    </location>
</feature>
<dbReference type="GO" id="GO:0019262">
    <property type="term" value="P:N-acetylneuraminate catabolic process"/>
    <property type="evidence" value="ECO:0007669"/>
    <property type="project" value="UniProtKB-UniRule"/>
</dbReference>
<feature type="active site" description="For ring-opening step" evidence="4">
    <location>
        <position position="136"/>
    </location>
</feature>
<comment type="function">
    <text evidence="4">Catalyzes the reversible isomerization-deamination of glucosamine 6-phosphate (GlcN6P) to form fructose 6-phosphate (Fru6P) and ammonium ion.</text>
</comment>
<dbReference type="HAMAP" id="MF_01241">
    <property type="entry name" value="GlcN6P_deamin"/>
    <property type="match status" value="1"/>
</dbReference>
<dbReference type="UniPathway" id="UPA00629">
    <property type="reaction ID" value="UER00684"/>
</dbReference>
<sequence length="243" mass="26838">MNIIRAENYSEMSQLAAKKLIEQVNEKSNSVLGLATGSTPEGLYEEIIKEHKAGNVSFKDVTSFNLDEYVGLNKENDQSYYYYMHHLLFNHIDIDSGQVNLPNGDANDLQEECNSYEKAIKQADGIDIQILGIGLNGHIGFNEPGTPFSMQTHVIDLDESTRQANARFFDSIDDVPTQAITMGIDTIMQSKQIILLVSGSQKAEALDKLVNGPVTEDFPASILQKHANVTIIADQDALSELSE</sequence>
<dbReference type="CDD" id="cd01399">
    <property type="entry name" value="GlcN6P_deaminase"/>
    <property type="match status" value="1"/>
</dbReference>
<evidence type="ECO:0000256" key="3">
    <source>
        <dbReference type="ARBA" id="ARBA00023277"/>
    </source>
</evidence>
<dbReference type="RefSeq" id="WP_042532402.1">
    <property type="nucleotide sequence ID" value="NZ_CAXOIH010000005.1"/>
</dbReference>
<accession>A0A0A1MSF1</accession>
<dbReference type="GO" id="GO:0004342">
    <property type="term" value="F:glucosamine-6-phosphate deaminase activity"/>
    <property type="evidence" value="ECO:0007669"/>
    <property type="project" value="UniProtKB-UniRule"/>
</dbReference>
<feature type="active site" description="Proton acceptor; for ring-opening step" evidence="4">
    <location>
        <position position="138"/>
    </location>
</feature>
<dbReference type="InterPro" id="IPR004547">
    <property type="entry name" value="Glucosamine6P_isomerase"/>
</dbReference>
<dbReference type="SUPFAM" id="SSF100950">
    <property type="entry name" value="NagB/RpiA/CoA transferase-like"/>
    <property type="match status" value="1"/>
</dbReference>
<evidence type="ECO:0000313" key="6">
    <source>
        <dbReference type="EMBL" id="CEI82517.1"/>
    </source>
</evidence>
<dbReference type="Proteomes" id="UP000040453">
    <property type="component" value="Unassembled WGS sequence"/>
</dbReference>
<dbReference type="GO" id="GO:0005737">
    <property type="term" value="C:cytoplasm"/>
    <property type="evidence" value="ECO:0007669"/>
    <property type="project" value="TreeGrafter"/>
</dbReference>
<dbReference type="GO" id="GO:0006043">
    <property type="term" value="P:glucosamine catabolic process"/>
    <property type="evidence" value="ECO:0007669"/>
    <property type="project" value="TreeGrafter"/>
</dbReference>
<gene>
    <name evidence="6" type="primary">nagB_2</name>
    <name evidence="4" type="synonym">nagB</name>
    <name evidence="6" type="ORF">BN997_02385</name>
</gene>
<dbReference type="PANTHER" id="PTHR11280">
    <property type="entry name" value="GLUCOSAMINE-6-PHOSPHATE ISOMERASE"/>
    <property type="match status" value="1"/>
</dbReference>
<dbReference type="STRING" id="545501.BN997_02385"/>
<dbReference type="InterPro" id="IPR006148">
    <property type="entry name" value="Glc/Gal-6P_isomerase"/>
</dbReference>
<dbReference type="GO" id="GO:0006046">
    <property type="term" value="P:N-acetylglucosamine catabolic process"/>
    <property type="evidence" value="ECO:0007669"/>
    <property type="project" value="UniProtKB-UniRule"/>
</dbReference>
<dbReference type="GO" id="GO:0005975">
    <property type="term" value="P:carbohydrate metabolic process"/>
    <property type="evidence" value="ECO:0007669"/>
    <property type="project" value="InterPro"/>
</dbReference>
<dbReference type="AlphaFoldDB" id="A0A0A1MSF1"/>
<evidence type="ECO:0000259" key="5">
    <source>
        <dbReference type="Pfam" id="PF01182"/>
    </source>
</evidence>
<dbReference type="InterPro" id="IPR037171">
    <property type="entry name" value="NagB/RpiA_transferase-like"/>
</dbReference>
<evidence type="ECO:0000256" key="2">
    <source>
        <dbReference type="ARBA" id="ARBA00022801"/>
    </source>
</evidence>
<dbReference type="EMBL" id="CDGG01000001">
    <property type="protein sequence ID" value="CEI82517.1"/>
    <property type="molecule type" value="Genomic_DNA"/>
</dbReference>
<feature type="active site" description="For ring-opening step" evidence="4">
    <location>
        <position position="143"/>
    </location>
</feature>
<evidence type="ECO:0000313" key="7">
    <source>
        <dbReference type="Proteomes" id="UP000040453"/>
    </source>
</evidence>
<dbReference type="OrthoDB" id="9791139at2"/>
<name>A0A0A1MSF1_9BACI</name>
<organism evidence="6 7">
    <name type="scientific">Oceanobacillus oncorhynchi</name>
    <dbReference type="NCBI Taxonomy" id="545501"/>
    <lineage>
        <taxon>Bacteria</taxon>
        <taxon>Bacillati</taxon>
        <taxon>Bacillota</taxon>
        <taxon>Bacilli</taxon>
        <taxon>Bacillales</taxon>
        <taxon>Bacillaceae</taxon>
        <taxon>Oceanobacillus</taxon>
    </lineage>
</organism>
<comment type="similarity">
    <text evidence="4">Belongs to the glucosamine/galactosamine-6-phosphate isomerase family. NagB subfamily.</text>
</comment>
<dbReference type="EC" id="3.5.99.6" evidence="4"/>
<evidence type="ECO:0000256" key="4">
    <source>
        <dbReference type="HAMAP-Rule" id="MF_01241"/>
    </source>
</evidence>
<dbReference type="NCBIfam" id="TIGR00502">
    <property type="entry name" value="nagB"/>
    <property type="match status" value="1"/>
</dbReference>
<feature type="domain" description="Glucosamine/galactosamine-6-phosphate isomerase" evidence="5">
    <location>
        <begin position="10"/>
        <end position="229"/>
    </location>
</feature>